<keyword evidence="5 6" id="KW-0482">Metalloprotease</keyword>
<dbReference type="CDD" id="cd07332">
    <property type="entry name" value="M48C_Oma1_like"/>
    <property type="match status" value="1"/>
</dbReference>
<evidence type="ECO:0000259" key="8">
    <source>
        <dbReference type="Pfam" id="PF01435"/>
    </source>
</evidence>
<evidence type="ECO:0000259" key="9">
    <source>
        <dbReference type="Pfam" id="PF23368"/>
    </source>
</evidence>
<dbReference type="InterPro" id="IPR051156">
    <property type="entry name" value="Mito/Outer_Membr_Metalloprot"/>
</dbReference>
<comment type="caution">
    <text evidence="10">The sequence shown here is derived from an EMBL/GenBank/DDBJ whole genome shotgun (WGS) entry which is preliminary data.</text>
</comment>
<dbReference type="Gene3D" id="3.30.2010.10">
    <property type="entry name" value="Metalloproteases ('zincins'), catalytic domain"/>
    <property type="match status" value="1"/>
</dbReference>
<feature type="domain" description="Peptidase M48" evidence="8">
    <location>
        <begin position="173"/>
        <end position="341"/>
    </location>
</feature>
<evidence type="ECO:0000256" key="2">
    <source>
        <dbReference type="ARBA" id="ARBA00022723"/>
    </source>
</evidence>
<evidence type="ECO:0000256" key="6">
    <source>
        <dbReference type="RuleBase" id="RU003983"/>
    </source>
</evidence>
<gene>
    <name evidence="10" type="ORF">H1B27_19740</name>
</gene>
<keyword evidence="4 6" id="KW-0862">Zinc</keyword>
<name>A0ABS0P5G8_9BRAD</name>
<keyword evidence="1 6" id="KW-0645">Protease</keyword>
<dbReference type="Proteomes" id="UP001194539">
    <property type="component" value="Unassembled WGS sequence"/>
</dbReference>
<sequence length="369" mass="39105">MSDVSSGVPAGSSKPTIFFDGVSSRRRQVMLRLGDALEIAEDGEAPVRWAYADIRRADGPAGVLRLACTSAPPLARLEIRDAAVAADVTARCLHLDEHQTTRRGTAKIVGWSVAAAVSIVCVVLFGVPLAADRLAPLVPKPVERRIGDAAEVQMKTIFGRSVCEDPAGKAAFTKLVNRLRDAAGLDDTMTAGVLPTSVPNAFALPGGKVFVLKGLLDKAESPDELAGILAHELGHLKHYDNMRGLIYNGGTSFLIGLLFGDVTGSSAVIFASRSLVEASYSREAETGADTFAIEIMHKLGRSPKPAAELMFRITGKEGGSGLTTILASHPLTEDRLARMTKEDRPASGPPLLTDKEWQSLKLICGSGKV</sequence>
<organism evidence="10 11">
    <name type="scientific">Bradyrhizobium diversitatis</name>
    <dbReference type="NCBI Taxonomy" id="2755406"/>
    <lineage>
        <taxon>Bacteria</taxon>
        <taxon>Pseudomonadati</taxon>
        <taxon>Pseudomonadota</taxon>
        <taxon>Alphaproteobacteria</taxon>
        <taxon>Hyphomicrobiales</taxon>
        <taxon>Nitrobacteraceae</taxon>
        <taxon>Bradyrhizobium</taxon>
    </lineage>
</organism>
<evidence type="ECO:0000256" key="7">
    <source>
        <dbReference type="SAM" id="Phobius"/>
    </source>
</evidence>
<dbReference type="EMBL" id="JACEGD010000017">
    <property type="protein sequence ID" value="MBH5388499.1"/>
    <property type="molecule type" value="Genomic_DNA"/>
</dbReference>
<dbReference type="InterPro" id="IPR001915">
    <property type="entry name" value="Peptidase_M48"/>
</dbReference>
<dbReference type="RefSeq" id="WP_197967192.1">
    <property type="nucleotide sequence ID" value="NZ_JACEGD010000017.1"/>
</dbReference>
<evidence type="ECO:0000313" key="10">
    <source>
        <dbReference type="EMBL" id="MBH5388499.1"/>
    </source>
</evidence>
<dbReference type="PANTHER" id="PTHR22726:SF1">
    <property type="entry name" value="METALLOENDOPEPTIDASE OMA1, MITOCHONDRIAL"/>
    <property type="match status" value="1"/>
</dbReference>
<evidence type="ECO:0000256" key="4">
    <source>
        <dbReference type="ARBA" id="ARBA00022833"/>
    </source>
</evidence>
<reference evidence="10 11" key="1">
    <citation type="submission" date="2020-07" db="EMBL/GenBank/DDBJ databases">
        <title>Bradyrhizobium diversity isolated from nodules of indigenous legumes of Western Australia.</title>
        <authorList>
            <person name="Klepa M.S."/>
        </authorList>
    </citation>
    <scope>NUCLEOTIDE SEQUENCE [LARGE SCALE GENOMIC DNA]</scope>
    <source>
        <strain evidence="10 11">CNPSo 4019</strain>
    </source>
</reference>
<keyword evidence="7" id="KW-0472">Membrane</keyword>
<comment type="similarity">
    <text evidence="6">Belongs to the peptidase M48 family.</text>
</comment>
<comment type="cofactor">
    <cofactor evidence="6">
        <name>Zn(2+)</name>
        <dbReference type="ChEBI" id="CHEBI:29105"/>
    </cofactor>
    <text evidence="6">Binds 1 zinc ion per subunit.</text>
</comment>
<accession>A0ABS0P5G8</accession>
<keyword evidence="3 6" id="KW-0378">Hydrolase</keyword>
<dbReference type="Pfam" id="PF01435">
    <property type="entry name" value="Peptidase_M48"/>
    <property type="match status" value="1"/>
</dbReference>
<protein>
    <submittedName>
        <fullName evidence="10">M48 family metallopeptidase</fullName>
    </submittedName>
</protein>
<evidence type="ECO:0000256" key="1">
    <source>
        <dbReference type="ARBA" id="ARBA00022670"/>
    </source>
</evidence>
<feature type="domain" description="DUF7092" evidence="9">
    <location>
        <begin position="18"/>
        <end position="88"/>
    </location>
</feature>
<keyword evidence="2" id="KW-0479">Metal-binding</keyword>
<dbReference type="PANTHER" id="PTHR22726">
    <property type="entry name" value="METALLOENDOPEPTIDASE OMA1"/>
    <property type="match status" value="1"/>
</dbReference>
<evidence type="ECO:0000256" key="5">
    <source>
        <dbReference type="ARBA" id="ARBA00023049"/>
    </source>
</evidence>
<feature type="transmembrane region" description="Helical" evidence="7">
    <location>
        <begin position="108"/>
        <end position="131"/>
    </location>
</feature>
<dbReference type="InterPro" id="IPR055518">
    <property type="entry name" value="DUF7092"/>
</dbReference>
<keyword evidence="7" id="KW-1133">Transmembrane helix</keyword>
<dbReference type="Pfam" id="PF23368">
    <property type="entry name" value="DUF7092"/>
    <property type="match status" value="1"/>
</dbReference>
<evidence type="ECO:0000313" key="11">
    <source>
        <dbReference type="Proteomes" id="UP001194539"/>
    </source>
</evidence>
<evidence type="ECO:0000256" key="3">
    <source>
        <dbReference type="ARBA" id="ARBA00022801"/>
    </source>
</evidence>
<keyword evidence="7" id="KW-0812">Transmembrane</keyword>
<proteinExistence type="inferred from homology"/>
<keyword evidence="11" id="KW-1185">Reference proteome</keyword>